<reference evidence="1" key="1">
    <citation type="journal article" date="2019" name="bioRxiv">
        <title>The Genome of the Zebra Mussel, Dreissena polymorpha: A Resource for Invasive Species Research.</title>
        <authorList>
            <person name="McCartney M.A."/>
            <person name="Auch B."/>
            <person name="Kono T."/>
            <person name="Mallez S."/>
            <person name="Zhang Y."/>
            <person name="Obille A."/>
            <person name="Becker A."/>
            <person name="Abrahante J.E."/>
            <person name="Garbe J."/>
            <person name="Badalamenti J.P."/>
            <person name="Herman A."/>
            <person name="Mangelson H."/>
            <person name="Liachko I."/>
            <person name="Sullivan S."/>
            <person name="Sone E.D."/>
            <person name="Koren S."/>
            <person name="Silverstein K.A.T."/>
            <person name="Beckman K.B."/>
            <person name="Gohl D.M."/>
        </authorList>
    </citation>
    <scope>NUCLEOTIDE SEQUENCE</scope>
    <source>
        <strain evidence="1">Duluth1</strain>
        <tissue evidence="1">Whole animal</tissue>
    </source>
</reference>
<keyword evidence="2" id="KW-1185">Reference proteome</keyword>
<sequence>MRWYDCSKKNCFSFDVSCNFFEFDHRTTRFQLRTGQAEGGFRKRKQVELFRTDFTNNTNTDQVYKLRTQRHTKAATAVAIQRGFILKGNTNSNVLKIPPEIGHFGVSASADGYLRVCKPRGETFEVTFT</sequence>
<protein>
    <submittedName>
        <fullName evidence="1">Uncharacterized protein</fullName>
    </submittedName>
</protein>
<dbReference type="Proteomes" id="UP000828390">
    <property type="component" value="Unassembled WGS sequence"/>
</dbReference>
<gene>
    <name evidence="1" type="ORF">DPMN_141788</name>
</gene>
<proteinExistence type="predicted"/>
<organism evidence="1 2">
    <name type="scientific">Dreissena polymorpha</name>
    <name type="common">Zebra mussel</name>
    <name type="synonym">Mytilus polymorpha</name>
    <dbReference type="NCBI Taxonomy" id="45954"/>
    <lineage>
        <taxon>Eukaryota</taxon>
        <taxon>Metazoa</taxon>
        <taxon>Spiralia</taxon>
        <taxon>Lophotrochozoa</taxon>
        <taxon>Mollusca</taxon>
        <taxon>Bivalvia</taxon>
        <taxon>Autobranchia</taxon>
        <taxon>Heteroconchia</taxon>
        <taxon>Euheterodonta</taxon>
        <taxon>Imparidentia</taxon>
        <taxon>Neoheterodontei</taxon>
        <taxon>Myida</taxon>
        <taxon>Dreissenoidea</taxon>
        <taxon>Dreissenidae</taxon>
        <taxon>Dreissena</taxon>
    </lineage>
</organism>
<evidence type="ECO:0000313" key="2">
    <source>
        <dbReference type="Proteomes" id="UP000828390"/>
    </source>
</evidence>
<accession>A0A9D4JLL1</accession>
<comment type="caution">
    <text evidence="1">The sequence shown here is derived from an EMBL/GenBank/DDBJ whole genome shotgun (WGS) entry which is preliminary data.</text>
</comment>
<name>A0A9D4JLL1_DREPO</name>
<reference evidence="1" key="2">
    <citation type="submission" date="2020-11" db="EMBL/GenBank/DDBJ databases">
        <authorList>
            <person name="McCartney M.A."/>
            <person name="Auch B."/>
            <person name="Kono T."/>
            <person name="Mallez S."/>
            <person name="Becker A."/>
            <person name="Gohl D.M."/>
            <person name="Silverstein K.A.T."/>
            <person name="Koren S."/>
            <person name="Bechman K.B."/>
            <person name="Herman A."/>
            <person name="Abrahante J.E."/>
            <person name="Garbe J."/>
        </authorList>
    </citation>
    <scope>NUCLEOTIDE SEQUENCE</scope>
    <source>
        <strain evidence="1">Duluth1</strain>
        <tissue evidence="1">Whole animal</tissue>
    </source>
</reference>
<evidence type="ECO:0000313" key="1">
    <source>
        <dbReference type="EMBL" id="KAH3813333.1"/>
    </source>
</evidence>
<dbReference type="AlphaFoldDB" id="A0A9D4JLL1"/>
<dbReference type="EMBL" id="JAIWYP010000006">
    <property type="protein sequence ID" value="KAH3813333.1"/>
    <property type="molecule type" value="Genomic_DNA"/>
</dbReference>